<dbReference type="PANTHER" id="PTHR23001:SF3">
    <property type="entry name" value="EUKARYOTIC TRANSLATION INITIATION FACTOR 2 SUBUNIT 2"/>
    <property type="match status" value="1"/>
</dbReference>
<dbReference type="EMBL" id="CDMZ01005809">
    <property type="protein sequence ID" value="CEM54708.1"/>
    <property type="molecule type" value="Genomic_DNA"/>
</dbReference>
<comment type="similarity">
    <text evidence="1">Belongs to the eIF-2-beta/eIF-5 family.</text>
</comment>
<accession>A0A0G4IC10</accession>
<dbReference type="InterPro" id="IPR002735">
    <property type="entry name" value="Transl_init_fac_IF2/IF5_dom"/>
</dbReference>
<dbReference type="PhylomeDB" id="A0A0G4IC10"/>
<keyword evidence="3" id="KW-0648">Protein biosynthesis</keyword>
<dbReference type="InterPro" id="IPR016190">
    <property type="entry name" value="Transl_init_fac_IF2/IF5_Zn-bd"/>
</dbReference>
<feature type="compositionally biased region" description="Basic residues" evidence="4">
    <location>
        <begin position="22"/>
        <end position="32"/>
    </location>
</feature>
<sequence>MSDAEKEVPPQEGEEAFDFGLKKKKKGTKKKKKDEQGEAAAEGGAAEGGVSEFKKGPVYAYDELLKRVQDIIAQQNGDLAGRKKISVKPPKMERVSTKKVGWTNFEEICQMLNRSPDHLFHFVLVELATEGSIAGPQLILKGRFGTKHIESLLRRYIREYVTCKMCNSSNTKLEKDHSTRLQIIKCSACGAFRTVAAIKAGYHAQTRADRKKAKQAAG</sequence>
<dbReference type="SUPFAM" id="SSF100966">
    <property type="entry name" value="Translation initiation factor 2 beta, aIF2beta, N-terminal domain"/>
    <property type="match status" value="1"/>
</dbReference>
<name>A0A0G4IC10_9ALVE</name>
<dbReference type="SUPFAM" id="SSF75689">
    <property type="entry name" value="Zinc-binding domain of translation initiation factor 2 beta"/>
    <property type="match status" value="1"/>
</dbReference>
<evidence type="ECO:0000259" key="5">
    <source>
        <dbReference type="SMART" id="SM00653"/>
    </source>
</evidence>
<proteinExistence type="inferred from homology"/>
<dbReference type="GO" id="GO:0005850">
    <property type="term" value="C:eukaryotic translation initiation factor 2 complex"/>
    <property type="evidence" value="ECO:0007669"/>
    <property type="project" value="TreeGrafter"/>
</dbReference>
<dbReference type="AlphaFoldDB" id="A0A0G4IC10"/>
<dbReference type="Gene3D" id="3.30.30.170">
    <property type="match status" value="1"/>
</dbReference>
<reference evidence="6" key="1">
    <citation type="submission" date="2014-11" db="EMBL/GenBank/DDBJ databases">
        <authorList>
            <person name="Otto D Thomas"/>
            <person name="Naeem Raeece"/>
        </authorList>
    </citation>
    <scope>NUCLEOTIDE SEQUENCE</scope>
</reference>
<feature type="domain" description="Translation initiation factor IF2/IF5" evidence="5">
    <location>
        <begin position="82"/>
        <end position="192"/>
    </location>
</feature>
<dbReference type="Pfam" id="PF01873">
    <property type="entry name" value="eIF-5_eIF-2B"/>
    <property type="match status" value="1"/>
</dbReference>
<feature type="region of interest" description="Disordered" evidence="4">
    <location>
        <begin position="1"/>
        <end position="48"/>
    </location>
</feature>
<dbReference type="GO" id="GO:0003743">
    <property type="term" value="F:translation initiation factor activity"/>
    <property type="evidence" value="ECO:0007669"/>
    <property type="project" value="UniProtKB-KW"/>
</dbReference>
<dbReference type="VEuPathDB" id="CryptoDB:Cvel_2244"/>
<dbReference type="GO" id="GO:0031369">
    <property type="term" value="F:translation initiation factor binding"/>
    <property type="evidence" value="ECO:0007669"/>
    <property type="project" value="TreeGrafter"/>
</dbReference>
<organism evidence="6">
    <name type="scientific">Chromera velia CCMP2878</name>
    <dbReference type="NCBI Taxonomy" id="1169474"/>
    <lineage>
        <taxon>Eukaryota</taxon>
        <taxon>Sar</taxon>
        <taxon>Alveolata</taxon>
        <taxon>Colpodellida</taxon>
        <taxon>Chromeraceae</taxon>
        <taxon>Chromera</taxon>
    </lineage>
</organism>
<dbReference type="GO" id="GO:0003729">
    <property type="term" value="F:mRNA binding"/>
    <property type="evidence" value="ECO:0007669"/>
    <property type="project" value="TreeGrafter"/>
</dbReference>
<protein>
    <recommendedName>
        <fullName evidence="5">Translation initiation factor IF2/IF5 domain-containing protein</fullName>
    </recommendedName>
</protein>
<evidence type="ECO:0000256" key="1">
    <source>
        <dbReference type="ARBA" id="ARBA00010397"/>
    </source>
</evidence>
<dbReference type="SMART" id="SM00653">
    <property type="entry name" value="eIF2B_5"/>
    <property type="match status" value="1"/>
</dbReference>
<dbReference type="PANTHER" id="PTHR23001">
    <property type="entry name" value="EUKARYOTIC TRANSLATION INITIATION FACTOR"/>
    <property type="match status" value="1"/>
</dbReference>
<dbReference type="GO" id="GO:0001731">
    <property type="term" value="P:formation of translation preinitiation complex"/>
    <property type="evidence" value="ECO:0007669"/>
    <property type="project" value="TreeGrafter"/>
</dbReference>
<evidence type="ECO:0000313" key="6">
    <source>
        <dbReference type="EMBL" id="CEM54708.1"/>
    </source>
</evidence>
<dbReference type="FunFam" id="3.30.30.170:FF:000001">
    <property type="entry name" value="Eukaryotic translation initiation factor 2 subunit"/>
    <property type="match status" value="1"/>
</dbReference>
<dbReference type="InterPro" id="IPR016189">
    <property type="entry name" value="Transl_init_fac_IF2/IF5_N"/>
</dbReference>
<dbReference type="InterPro" id="IPR045196">
    <property type="entry name" value="IF2/IF5"/>
</dbReference>
<evidence type="ECO:0000256" key="3">
    <source>
        <dbReference type="ARBA" id="ARBA00022917"/>
    </source>
</evidence>
<evidence type="ECO:0000256" key="4">
    <source>
        <dbReference type="SAM" id="MobiDB-lite"/>
    </source>
</evidence>
<evidence type="ECO:0000256" key="2">
    <source>
        <dbReference type="ARBA" id="ARBA00022540"/>
    </source>
</evidence>
<keyword evidence="2" id="KW-0396">Initiation factor</keyword>
<gene>
    <name evidence="6" type="ORF">Cvel_2244</name>
</gene>